<name>A0ABS7RI18_9ACTN</name>
<keyword evidence="2" id="KW-0804">Transcription</keyword>
<organism evidence="5 6">
    <name type="scientific">Nocardioides jiangsuensis</name>
    <dbReference type="NCBI Taxonomy" id="2866161"/>
    <lineage>
        <taxon>Bacteria</taxon>
        <taxon>Bacillati</taxon>
        <taxon>Actinomycetota</taxon>
        <taxon>Actinomycetes</taxon>
        <taxon>Propionibacteriales</taxon>
        <taxon>Nocardioidaceae</taxon>
        <taxon>Nocardioides</taxon>
    </lineage>
</organism>
<dbReference type="Proteomes" id="UP000754710">
    <property type="component" value="Unassembled WGS sequence"/>
</dbReference>
<reference evidence="5 6" key="1">
    <citation type="submission" date="2021-08" db="EMBL/GenBank/DDBJ databases">
        <title>Nocardioides bacterium WL0053 sp. nov., isolated from the sediment.</title>
        <authorList>
            <person name="Wang L."/>
            <person name="Zhang D."/>
            <person name="Zhang A."/>
        </authorList>
    </citation>
    <scope>NUCLEOTIDE SEQUENCE [LARGE SCALE GENOMIC DNA]</scope>
    <source>
        <strain evidence="5 6">WL0053</strain>
    </source>
</reference>
<dbReference type="InterPro" id="IPR027383">
    <property type="entry name" value="Znf_put"/>
</dbReference>
<dbReference type="EMBL" id="JAIEZQ010000001">
    <property type="protein sequence ID" value="MBY9073237.1"/>
    <property type="molecule type" value="Genomic_DNA"/>
</dbReference>
<keyword evidence="3" id="KW-1133">Transmembrane helix</keyword>
<keyword evidence="6" id="KW-1185">Reference proteome</keyword>
<dbReference type="RefSeq" id="WP_221023055.1">
    <property type="nucleotide sequence ID" value="NZ_JAIEZQ010000001.1"/>
</dbReference>
<keyword evidence="3" id="KW-0812">Transmembrane</keyword>
<evidence type="ECO:0000313" key="6">
    <source>
        <dbReference type="Proteomes" id="UP000754710"/>
    </source>
</evidence>
<feature type="transmembrane region" description="Helical" evidence="3">
    <location>
        <begin position="87"/>
        <end position="111"/>
    </location>
</feature>
<dbReference type="Pfam" id="PF13490">
    <property type="entry name" value="zf-HC2"/>
    <property type="match status" value="1"/>
</dbReference>
<evidence type="ECO:0000256" key="3">
    <source>
        <dbReference type="SAM" id="Phobius"/>
    </source>
</evidence>
<keyword evidence="1" id="KW-0805">Transcription regulation</keyword>
<proteinExistence type="predicted"/>
<protein>
    <submittedName>
        <fullName evidence="5">Zf-HC2 domain-containing protein</fullName>
    </submittedName>
</protein>
<evidence type="ECO:0000256" key="1">
    <source>
        <dbReference type="ARBA" id="ARBA00023015"/>
    </source>
</evidence>
<evidence type="ECO:0000313" key="5">
    <source>
        <dbReference type="EMBL" id="MBY9073237.1"/>
    </source>
</evidence>
<keyword evidence="3" id="KW-0472">Membrane</keyword>
<comment type="caution">
    <text evidence="5">The sequence shown here is derived from an EMBL/GenBank/DDBJ whole genome shotgun (WGS) entry which is preliminary data.</text>
</comment>
<dbReference type="Gene3D" id="1.10.10.1320">
    <property type="entry name" value="Anti-sigma factor, zinc-finger domain"/>
    <property type="match status" value="1"/>
</dbReference>
<dbReference type="InterPro" id="IPR041916">
    <property type="entry name" value="Anti_sigma_zinc_sf"/>
</dbReference>
<accession>A0ABS7RI18</accession>
<evidence type="ECO:0000259" key="4">
    <source>
        <dbReference type="Pfam" id="PF13490"/>
    </source>
</evidence>
<evidence type="ECO:0000256" key="2">
    <source>
        <dbReference type="ARBA" id="ARBA00023163"/>
    </source>
</evidence>
<sequence length="236" mass="24804">MSCDFAHHDGAYVLGALSPAERQEFERHLDGCAACARATRELAGLPGLLARVDPDVLESAPHVEPVPETLLPALVHEVRRTRKRRRFLTAGLAAAAVVALGVGSLAVTGVLDGDGTPAALPPPPGATLTLPAGQEMLPVGRTTVRASVALERVPWGTRLSLTCTYTPGESEYGLPHAATYALVVRTRDGATEQVATWRALPGRTMQLAAATASGRPDIASVEMRTAEGEPVLRLAR</sequence>
<gene>
    <name evidence="5" type="ORF">K1X13_00245</name>
</gene>
<feature type="domain" description="Putative zinc-finger" evidence="4">
    <location>
        <begin position="10"/>
        <end position="36"/>
    </location>
</feature>